<accession>A0A9N9BZF1</accession>
<dbReference type="AlphaFoldDB" id="A0A9N9BZF1"/>
<dbReference type="EMBL" id="CAJVQA010003800">
    <property type="protein sequence ID" value="CAG8583722.1"/>
    <property type="molecule type" value="Genomic_DNA"/>
</dbReference>
<protein>
    <submittedName>
        <fullName evidence="1">3663_t:CDS:1</fullName>
    </submittedName>
</protein>
<proteinExistence type="predicted"/>
<evidence type="ECO:0000313" key="1">
    <source>
        <dbReference type="EMBL" id="CAG8583722.1"/>
    </source>
</evidence>
<keyword evidence="2" id="KW-1185">Reference proteome</keyword>
<sequence>MKINLIQQSTKESINSIVIWAIGTYSVKEDNDKFEIIIFVPIDPNVQNPDTHAVFEKMNIMLLETNKNLEALASINTSSLNNKDSDF</sequence>
<name>A0A9N9BZF1_9GLOM</name>
<reference evidence="1" key="1">
    <citation type="submission" date="2021-06" db="EMBL/GenBank/DDBJ databases">
        <authorList>
            <person name="Kallberg Y."/>
            <person name="Tangrot J."/>
            <person name="Rosling A."/>
        </authorList>
    </citation>
    <scope>NUCLEOTIDE SEQUENCE</scope>
    <source>
        <strain evidence="1">FL966</strain>
    </source>
</reference>
<organism evidence="1 2">
    <name type="scientific">Cetraspora pellucida</name>
    <dbReference type="NCBI Taxonomy" id="1433469"/>
    <lineage>
        <taxon>Eukaryota</taxon>
        <taxon>Fungi</taxon>
        <taxon>Fungi incertae sedis</taxon>
        <taxon>Mucoromycota</taxon>
        <taxon>Glomeromycotina</taxon>
        <taxon>Glomeromycetes</taxon>
        <taxon>Diversisporales</taxon>
        <taxon>Gigasporaceae</taxon>
        <taxon>Cetraspora</taxon>
    </lineage>
</organism>
<comment type="caution">
    <text evidence="1">The sequence shown here is derived from an EMBL/GenBank/DDBJ whole genome shotgun (WGS) entry which is preliminary data.</text>
</comment>
<gene>
    <name evidence="1" type="ORF">CPELLU_LOCUS6213</name>
</gene>
<dbReference type="Proteomes" id="UP000789759">
    <property type="component" value="Unassembled WGS sequence"/>
</dbReference>
<evidence type="ECO:0000313" key="2">
    <source>
        <dbReference type="Proteomes" id="UP000789759"/>
    </source>
</evidence>